<dbReference type="Proteomes" id="UP000557392">
    <property type="component" value="Unassembled WGS sequence"/>
</dbReference>
<dbReference type="GO" id="GO:0003677">
    <property type="term" value="F:DNA binding"/>
    <property type="evidence" value="ECO:0007669"/>
    <property type="project" value="UniProtKB-KW"/>
</dbReference>
<dbReference type="Gene3D" id="1.10.10.10">
    <property type="entry name" value="Winged helix-like DNA-binding domain superfamily/Winged helix DNA-binding domain"/>
    <property type="match status" value="1"/>
</dbReference>
<dbReference type="RefSeq" id="WP_184000440.1">
    <property type="nucleotide sequence ID" value="NZ_JACIEH010000005.1"/>
</dbReference>
<proteinExistence type="predicted"/>
<name>A0A7W6JWX7_9SPHN</name>
<dbReference type="PROSITE" id="PS51078">
    <property type="entry name" value="ICLR_ED"/>
    <property type="match status" value="1"/>
</dbReference>
<dbReference type="SMART" id="SM00346">
    <property type="entry name" value="HTH_ICLR"/>
    <property type="match status" value="1"/>
</dbReference>
<dbReference type="Pfam" id="PF09339">
    <property type="entry name" value="HTH_IclR"/>
    <property type="match status" value="1"/>
</dbReference>
<feature type="domain" description="IclR-ED" evidence="5">
    <location>
        <begin position="79"/>
        <end position="256"/>
    </location>
</feature>
<comment type="caution">
    <text evidence="6">The sequence shown here is derived from an EMBL/GenBank/DDBJ whole genome shotgun (WGS) entry which is preliminary data.</text>
</comment>
<dbReference type="GO" id="GO:0045892">
    <property type="term" value="P:negative regulation of DNA-templated transcription"/>
    <property type="evidence" value="ECO:0007669"/>
    <property type="project" value="TreeGrafter"/>
</dbReference>
<keyword evidence="2 6" id="KW-0238">DNA-binding</keyword>
<evidence type="ECO:0000313" key="6">
    <source>
        <dbReference type="EMBL" id="MBB4101070.1"/>
    </source>
</evidence>
<keyword evidence="7" id="KW-1185">Reference proteome</keyword>
<evidence type="ECO:0000259" key="4">
    <source>
        <dbReference type="PROSITE" id="PS51077"/>
    </source>
</evidence>
<dbReference type="SUPFAM" id="SSF55781">
    <property type="entry name" value="GAF domain-like"/>
    <property type="match status" value="1"/>
</dbReference>
<dbReference type="InterPro" id="IPR050707">
    <property type="entry name" value="HTH_MetabolicPath_Reg"/>
</dbReference>
<dbReference type="InterPro" id="IPR005471">
    <property type="entry name" value="Tscrpt_reg_IclR_N"/>
</dbReference>
<feature type="domain" description="HTH iclR-type" evidence="4">
    <location>
        <begin position="16"/>
        <end position="78"/>
    </location>
</feature>
<dbReference type="SUPFAM" id="SSF46785">
    <property type="entry name" value="Winged helix' DNA-binding domain"/>
    <property type="match status" value="1"/>
</dbReference>
<evidence type="ECO:0000256" key="3">
    <source>
        <dbReference type="ARBA" id="ARBA00023163"/>
    </source>
</evidence>
<keyword evidence="3" id="KW-0804">Transcription</keyword>
<dbReference type="PANTHER" id="PTHR30136:SF8">
    <property type="entry name" value="TRANSCRIPTIONAL REGULATORY PROTEIN"/>
    <property type="match status" value="1"/>
</dbReference>
<evidence type="ECO:0000256" key="2">
    <source>
        <dbReference type="ARBA" id="ARBA00023125"/>
    </source>
</evidence>
<dbReference type="InterPro" id="IPR036388">
    <property type="entry name" value="WH-like_DNA-bd_sf"/>
</dbReference>
<evidence type="ECO:0000256" key="1">
    <source>
        <dbReference type="ARBA" id="ARBA00023015"/>
    </source>
</evidence>
<dbReference type="EMBL" id="JACIEH010000005">
    <property type="protein sequence ID" value="MBB4101070.1"/>
    <property type="molecule type" value="Genomic_DNA"/>
</dbReference>
<keyword evidence="1" id="KW-0805">Transcription regulation</keyword>
<accession>A0A7W6JWX7</accession>
<dbReference type="PANTHER" id="PTHR30136">
    <property type="entry name" value="HELIX-TURN-HELIX TRANSCRIPTIONAL REGULATOR, ICLR FAMILY"/>
    <property type="match status" value="1"/>
</dbReference>
<dbReference type="PROSITE" id="PS51077">
    <property type="entry name" value="HTH_ICLR"/>
    <property type="match status" value="1"/>
</dbReference>
<dbReference type="Gene3D" id="3.30.450.40">
    <property type="match status" value="1"/>
</dbReference>
<dbReference type="InterPro" id="IPR014757">
    <property type="entry name" value="Tscrpt_reg_IclR_C"/>
</dbReference>
<evidence type="ECO:0000313" key="7">
    <source>
        <dbReference type="Proteomes" id="UP000557392"/>
    </source>
</evidence>
<dbReference type="InterPro" id="IPR036390">
    <property type="entry name" value="WH_DNA-bd_sf"/>
</dbReference>
<evidence type="ECO:0000259" key="5">
    <source>
        <dbReference type="PROSITE" id="PS51078"/>
    </source>
</evidence>
<reference evidence="6 7" key="1">
    <citation type="submission" date="2020-08" db="EMBL/GenBank/DDBJ databases">
        <title>Genomic Encyclopedia of Type Strains, Phase IV (KMG-IV): sequencing the most valuable type-strain genomes for metagenomic binning, comparative biology and taxonomic classification.</title>
        <authorList>
            <person name="Goeker M."/>
        </authorList>
    </citation>
    <scope>NUCLEOTIDE SEQUENCE [LARGE SCALE GENOMIC DNA]</scope>
    <source>
        <strain evidence="6 7">DSM 101806</strain>
    </source>
</reference>
<organism evidence="6 7">
    <name type="scientific">Sphingomonas kyeonggiensis</name>
    <dbReference type="NCBI Taxonomy" id="1268553"/>
    <lineage>
        <taxon>Bacteria</taxon>
        <taxon>Pseudomonadati</taxon>
        <taxon>Pseudomonadota</taxon>
        <taxon>Alphaproteobacteria</taxon>
        <taxon>Sphingomonadales</taxon>
        <taxon>Sphingomonadaceae</taxon>
        <taxon>Sphingomonas</taxon>
    </lineage>
</organism>
<dbReference type="GO" id="GO:0003700">
    <property type="term" value="F:DNA-binding transcription factor activity"/>
    <property type="evidence" value="ECO:0007669"/>
    <property type="project" value="TreeGrafter"/>
</dbReference>
<dbReference type="FunFam" id="1.10.10.10:FF:000056">
    <property type="entry name" value="IclR family transcriptional regulator"/>
    <property type="match status" value="1"/>
</dbReference>
<dbReference type="AlphaFoldDB" id="A0A7W6JWX7"/>
<gene>
    <name evidence="6" type="ORF">GGR46_004660</name>
</gene>
<sequence>MTEETEGETEKRRRGIQSVEIGLSVLEALAALGEASTLGAIAQASGLSGPQTHRYLASLTAAGMTQQDRTNGRYDLGPAALKLGLSALARTDAFRVADTAIEAFVRETGRTVQVAALGPQGPTVVRWHMGTPAVMTSFGVGAVLPLLYSATGHIFLSFVPEVEIDPLLARELPDSEMSLADVEAIKQRVRAEGRACVEGTVIPGLRAAAFPIFDLQGRAILSATALVPGAYKADDSGVVLDRLAAACRDVSEKLGWSR</sequence>
<dbReference type="InterPro" id="IPR029016">
    <property type="entry name" value="GAF-like_dom_sf"/>
</dbReference>
<protein>
    <submittedName>
        <fullName evidence="6">DNA-binding IclR family transcriptional regulator</fullName>
    </submittedName>
</protein>
<dbReference type="Pfam" id="PF01614">
    <property type="entry name" value="IclR_C"/>
    <property type="match status" value="1"/>
</dbReference>